<evidence type="ECO:0000313" key="4">
    <source>
        <dbReference type="Proteomes" id="UP000694846"/>
    </source>
</evidence>
<feature type="transmembrane region" description="Helical" evidence="2">
    <location>
        <begin position="37"/>
        <end position="56"/>
    </location>
</feature>
<reference evidence="3" key="1">
    <citation type="submission" date="2018-04" db="EMBL/GenBank/DDBJ databases">
        <title>Transcriptome assembly of Sipha flava.</title>
        <authorList>
            <person name="Scully E.D."/>
            <person name="Geib S.M."/>
            <person name="Palmer N.A."/>
            <person name="Koch K."/>
            <person name="Bradshaw J."/>
            <person name="Heng-Moss T."/>
            <person name="Sarath G."/>
        </authorList>
    </citation>
    <scope>NUCLEOTIDE SEQUENCE</scope>
</reference>
<dbReference type="AlphaFoldDB" id="A0A2S2QJ15"/>
<reference evidence="5 6" key="2">
    <citation type="submission" date="2025-04" db="UniProtKB">
        <authorList>
            <consortium name="RefSeq"/>
        </authorList>
    </citation>
    <scope>IDENTIFICATION</scope>
    <source>
        <tissue evidence="5 6">Whole body</tissue>
    </source>
</reference>
<evidence type="ECO:0000313" key="3">
    <source>
        <dbReference type="EMBL" id="MBY77172.1"/>
    </source>
</evidence>
<keyword evidence="2" id="KW-0472">Membrane</keyword>
<keyword evidence="4" id="KW-1185">Reference proteome</keyword>
<evidence type="ECO:0000256" key="2">
    <source>
        <dbReference type="SAM" id="Phobius"/>
    </source>
</evidence>
<evidence type="ECO:0000313" key="8">
    <source>
        <dbReference type="RefSeq" id="XP_025406512.1"/>
    </source>
</evidence>
<feature type="region of interest" description="Disordered" evidence="1">
    <location>
        <begin position="354"/>
        <end position="373"/>
    </location>
</feature>
<feature type="compositionally biased region" description="Low complexity" evidence="1">
    <location>
        <begin position="358"/>
        <end position="370"/>
    </location>
</feature>
<keyword evidence="2" id="KW-0812">Transmembrane</keyword>
<dbReference type="RefSeq" id="XP_025406509.1">
    <property type="nucleotide sequence ID" value="XM_025550724.1"/>
</dbReference>
<accession>A0A2S2QJ15</accession>
<dbReference type="OrthoDB" id="8189004at2759"/>
<evidence type="ECO:0000313" key="5">
    <source>
        <dbReference type="RefSeq" id="XP_025406509.1"/>
    </source>
</evidence>
<proteinExistence type="predicted"/>
<protein>
    <submittedName>
        <fullName evidence="5 6">Uncharacterized protein LOC112680577</fullName>
    </submittedName>
</protein>
<feature type="region of interest" description="Disordered" evidence="1">
    <location>
        <begin position="274"/>
        <end position="307"/>
    </location>
</feature>
<dbReference type="RefSeq" id="XP_025406511.1">
    <property type="nucleotide sequence ID" value="XM_025550726.1"/>
</dbReference>
<evidence type="ECO:0000313" key="6">
    <source>
        <dbReference type="RefSeq" id="XP_025406510.1"/>
    </source>
</evidence>
<dbReference type="Proteomes" id="UP000694846">
    <property type="component" value="Unplaced"/>
</dbReference>
<dbReference type="RefSeq" id="XP_025406510.1">
    <property type="nucleotide sequence ID" value="XM_025550725.1"/>
</dbReference>
<organism evidence="3">
    <name type="scientific">Sipha flava</name>
    <name type="common">yellow sugarcane aphid</name>
    <dbReference type="NCBI Taxonomy" id="143950"/>
    <lineage>
        <taxon>Eukaryota</taxon>
        <taxon>Metazoa</taxon>
        <taxon>Ecdysozoa</taxon>
        <taxon>Arthropoda</taxon>
        <taxon>Hexapoda</taxon>
        <taxon>Insecta</taxon>
        <taxon>Pterygota</taxon>
        <taxon>Neoptera</taxon>
        <taxon>Paraneoptera</taxon>
        <taxon>Hemiptera</taxon>
        <taxon>Sternorrhyncha</taxon>
        <taxon>Aphidomorpha</taxon>
        <taxon>Aphidoidea</taxon>
        <taxon>Aphididae</taxon>
        <taxon>Sipha</taxon>
    </lineage>
</organism>
<name>A0A2S2QJ15_9HEMI</name>
<gene>
    <name evidence="5 6 7 8" type="primary">LOC112680577</name>
    <name evidence="3" type="ORF">g.119072</name>
</gene>
<sequence length="460" mass="49813">MGDSTDNYINATESDIMIKRQIIRTEFYNTYDVMTGIRIASTLGGFFLMMVLLVLYKSKCKTRSLSDQHLEAVIKAAVDQEEQLAALAKRSSSSSYCSGHGLCRCSPRYSMTENSVTDCNNWNRRSKTYLSETQYHPYSALTQTSNKFMKSSVLEYSFEEDENDDIEEVPGNNNYHVAKWLEVPGDKKWIPRGNSAITVSSNDTSYLEARGSSLIVGHPPSPLNHPPPAGDPPWEFYYPIDIQVIQPTPCLSPSGGSQESFSDVPKHTEQLLPAASDRFRKSLSSSSSSSQHRRGRQRSRSSSAAAAAAPIASIRTSCSSCSDDAASTATTVNSSVFADDCCCTNASLLLPSTPHQPPANNASSSPSSAAVTGKKDVVAFRDGDGDEDGDDDSGTDTFAVRSFRDFNHRPQRSPSIVGGGGKNVIVVQADVNPIADSIVNANALSGSLRALYDASKETLF</sequence>
<dbReference type="GeneID" id="112680577"/>
<dbReference type="RefSeq" id="XP_025406512.1">
    <property type="nucleotide sequence ID" value="XM_025550727.1"/>
</dbReference>
<keyword evidence="2" id="KW-1133">Transmembrane helix</keyword>
<evidence type="ECO:0000256" key="1">
    <source>
        <dbReference type="SAM" id="MobiDB-lite"/>
    </source>
</evidence>
<dbReference type="EMBL" id="GGMS01007969">
    <property type="protein sequence ID" value="MBY77172.1"/>
    <property type="molecule type" value="Transcribed_RNA"/>
</dbReference>
<evidence type="ECO:0000313" key="7">
    <source>
        <dbReference type="RefSeq" id="XP_025406511.1"/>
    </source>
</evidence>